<name>W6RPE4_9HYPH</name>
<dbReference type="EMBL" id="HG916854">
    <property type="protein sequence ID" value="CDM60723.1"/>
    <property type="molecule type" value="Genomic_DNA"/>
</dbReference>
<keyword evidence="1" id="KW-0614">Plasmid</keyword>
<gene>
    <name evidence="1" type="ORF">LPU83_pLPU83c_0161</name>
</gene>
<organism evidence="1 2">
    <name type="scientific">Rhizobium favelukesii</name>
    <dbReference type="NCBI Taxonomy" id="348824"/>
    <lineage>
        <taxon>Bacteria</taxon>
        <taxon>Pseudomonadati</taxon>
        <taxon>Pseudomonadota</taxon>
        <taxon>Alphaproteobacteria</taxon>
        <taxon>Hyphomicrobiales</taxon>
        <taxon>Rhizobiaceae</taxon>
        <taxon>Rhizobium/Agrobacterium group</taxon>
        <taxon>Rhizobium</taxon>
    </lineage>
</organism>
<reference evidence="1" key="1">
    <citation type="submission" date="2013-11" db="EMBL/GenBank/DDBJ databases">
        <title>Draft genome sequence of the broad-host-range Rhizobium sp. LPU83 strain, a member of the low-genetic diversity Oregon-like Rhizobium sp. group.</title>
        <authorList>
            <person name="Wibberg D."/>
            <person name="Puehler A."/>
            <person name="Schlueter A."/>
        </authorList>
    </citation>
    <scope>NUCLEOTIDE SEQUENCE [LARGE SCALE GENOMIC DNA]</scope>
    <source>
        <strain evidence="1">LPU83</strain>
        <plasmid evidence="1">pLPU83c</plasmid>
    </source>
</reference>
<evidence type="ECO:0000313" key="2">
    <source>
        <dbReference type="Proteomes" id="UP000019443"/>
    </source>
</evidence>
<dbReference type="Proteomes" id="UP000019443">
    <property type="component" value="Plasmid pLPU83c"/>
</dbReference>
<evidence type="ECO:0000313" key="1">
    <source>
        <dbReference type="EMBL" id="CDM60723.1"/>
    </source>
</evidence>
<sequence length="53" mass="5848">MGRAIIRDLPVFLFGEPLSNLDAKLFVDGSIDRLNQVRFVRSQRASATGQSSP</sequence>
<dbReference type="PATRIC" id="fig|348824.6.peg.4858"/>
<keyword evidence="2" id="KW-1185">Reference proteome</keyword>
<accession>W6RPE4</accession>
<dbReference type="AlphaFoldDB" id="W6RPE4"/>
<geneLocation type="plasmid" evidence="1 2">
    <name>pLPU83c</name>
</geneLocation>
<dbReference type="HOGENOM" id="CLU_3065547_0_0_5"/>
<protein>
    <submittedName>
        <fullName evidence="1">Uncharacterized protein</fullName>
    </submittedName>
</protein>
<dbReference type="KEGG" id="rhl:LPU83_pLPU83c_0161"/>
<proteinExistence type="predicted"/>